<organism evidence="1 2">
    <name type="scientific">Roseomonas populi</name>
    <dbReference type="NCBI Taxonomy" id="3121582"/>
    <lineage>
        <taxon>Bacteria</taxon>
        <taxon>Pseudomonadati</taxon>
        <taxon>Pseudomonadota</taxon>
        <taxon>Alphaproteobacteria</taxon>
        <taxon>Acetobacterales</taxon>
        <taxon>Roseomonadaceae</taxon>
        <taxon>Roseomonas</taxon>
    </lineage>
</organism>
<dbReference type="Proteomes" id="UP001524642">
    <property type="component" value="Unassembled WGS sequence"/>
</dbReference>
<dbReference type="RefSeq" id="WP_257715295.1">
    <property type="nucleotide sequence ID" value="NZ_JANJOU010000003.1"/>
</dbReference>
<protein>
    <recommendedName>
        <fullName evidence="3">Phasin domain-containing protein</fullName>
    </recommendedName>
</protein>
<accession>A0ABT1X0J7</accession>
<evidence type="ECO:0000313" key="1">
    <source>
        <dbReference type="EMBL" id="MCR0981627.1"/>
    </source>
</evidence>
<proteinExistence type="predicted"/>
<name>A0ABT1X0J7_9PROT</name>
<evidence type="ECO:0008006" key="3">
    <source>
        <dbReference type="Google" id="ProtNLM"/>
    </source>
</evidence>
<sequence length="148" mass="15803">MQENLIGKSTGLQVDETGRSDALHYWPGRTWPLPATAATSQATEHALQLCRSLFSANQAAADAFYDTARRQQELTFKLARTALDAFSPAANGSAEERGLPWSRVMAGYVEAYHAGLDVSRTVAGATFQAMQRTPAKLTGGRVDGAAAS</sequence>
<evidence type="ECO:0000313" key="2">
    <source>
        <dbReference type="Proteomes" id="UP001524642"/>
    </source>
</evidence>
<dbReference type="EMBL" id="JANJOU010000003">
    <property type="protein sequence ID" value="MCR0981627.1"/>
    <property type="molecule type" value="Genomic_DNA"/>
</dbReference>
<reference evidence="1 2" key="1">
    <citation type="submission" date="2022-06" db="EMBL/GenBank/DDBJ databases">
        <title>Roseomonas CN29.</title>
        <authorList>
            <person name="Cheng Y."/>
            <person name="He X."/>
        </authorList>
    </citation>
    <scope>NUCLEOTIDE SEQUENCE [LARGE SCALE GENOMIC DNA]</scope>
    <source>
        <strain evidence="1 2">CN29</strain>
    </source>
</reference>
<keyword evidence="2" id="KW-1185">Reference proteome</keyword>
<gene>
    <name evidence="1" type="ORF">NRP21_06165</name>
</gene>
<comment type="caution">
    <text evidence="1">The sequence shown here is derived from an EMBL/GenBank/DDBJ whole genome shotgun (WGS) entry which is preliminary data.</text>
</comment>